<sequence>RYMDPKNTIHSDKDARKIIQQVDTDGDEKLSWDELSNKFQLVIPTKLFNVARNFHANMLHS</sequence>
<dbReference type="Proteomes" id="UP000708208">
    <property type="component" value="Unassembled WGS sequence"/>
</dbReference>
<reference evidence="2" key="1">
    <citation type="submission" date="2021-06" db="EMBL/GenBank/DDBJ databases">
        <authorList>
            <person name="Hodson N. C."/>
            <person name="Mongue J. A."/>
            <person name="Jaron S. K."/>
        </authorList>
    </citation>
    <scope>NUCLEOTIDE SEQUENCE</scope>
</reference>
<proteinExistence type="predicted"/>
<name>A0A8J2LXE7_9HEXA</name>
<gene>
    <name evidence="2" type="ORF">AFUS01_LOCUS39932</name>
</gene>
<accession>A0A8J2LXE7</accession>
<feature type="non-terminal residue" evidence="2">
    <location>
        <position position="1"/>
    </location>
</feature>
<dbReference type="PROSITE" id="PS50222">
    <property type="entry name" value="EF_HAND_2"/>
    <property type="match status" value="1"/>
</dbReference>
<evidence type="ECO:0000259" key="1">
    <source>
        <dbReference type="PROSITE" id="PS50222"/>
    </source>
</evidence>
<evidence type="ECO:0000313" key="3">
    <source>
        <dbReference type="Proteomes" id="UP000708208"/>
    </source>
</evidence>
<evidence type="ECO:0000313" key="2">
    <source>
        <dbReference type="EMBL" id="CAG7830106.1"/>
    </source>
</evidence>
<dbReference type="OrthoDB" id="9978834at2759"/>
<keyword evidence="3" id="KW-1185">Reference proteome</keyword>
<dbReference type="GO" id="GO:0005509">
    <property type="term" value="F:calcium ion binding"/>
    <property type="evidence" value="ECO:0007669"/>
    <property type="project" value="InterPro"/>
</dbReference>
<feature type="domain" description="EF-hand" evidence="1">
    <location>
        <begin position="10"/>
        <end position="45"/>
    </location>
</feature>
<dbReference type="EMBL" id="CAJVCH010554324">
    <property type="protein sequence ID" value="CAG7830106.1"/>
    <property type="molecule type" value="Genomic_DNA"/>
</dbReference>
<protein>
    <recommendedName>
        <fullName evidence="1">EF-hand domain-containing protein</fullName>
    </recommendedName>
</protein>
<comment type="caution">
    <text evidence="2">The sequence shown here is derived from an EMBL/GenBank/DDBJ whole genome shotgun (WGS) entry which is preliminary data.</text>
</comment>
<dbReference type="AlphaFoldDB" id="A0A8J2LXE7"/>
<dbReference type="InterPro" id="IPR002048">
    <property type="entry name" value="EF_hand_dom"/>
</dbReference>
<organism evidence="2 3">
    <name type="scientific">Allacma fusca</name>
    <dbReference type="NCBI Taxonomy" id="39272"/>
    <lineage>
        <taxon>Eukaryota</taxon>
        <taxon>Metazoa</taxon>
        <taxon>Ecdysozoa</taxon>
        <taxon>Arthropoda</taxon>
        <taxon>Hexapoda</taxon>
        <taxon>Collembola</taxon>
        <taxon>Symphypleona</taxon>
        <taxon>Sminthuridae</taxon>
        <taxon>Allacma</taxon>
    </lineage>
</organism>